<keyword evidence="3" id="KW-0456">Lyase</keyword>
<dbReference type="Gene3D" id="3.40.50.720">
    <property type="entry name" value="NAD(P)-binding Rossmann-like Domain"/>
    <property type="match status" value="1"/>
</dbReference>
<dbReference type="NCBIfam" id="TIGR02622">
    <property type="entry name" value="CDP_4_6_dhtase"/>
    <property type="match status" value="1"/>
</dbReference>
<gene>
    <name evidence="3" type="primary">rfbG</name>
    <name evidence="3" type="ORF">F0U44_13450</name>
</gene>
<dbReference type="PANTHER" id="PTHR43000">
    <property type="entry name" value="DTDP-D-GLUCOSE 4,6-DEHYDRATASE-RELATED"/>
    <property type="match status" value="1"/>
</dbReference>
<dbReference type="EMBL" id="VUJV01000003">
    <property type="protein sequence ID" value="KAA1419435.1"/>
    <property type="molecule type" value="Genomic_DNA"/>
</dbReference>
<dbReference type="SUPFAM" id="SSF51735">
    <property type="entry name" value="NAD(P)-binding Rossmann-fold domains"/>
    <property type="match status" value="1"/>
</dbReference>
<organism evidence="3 4">
    <name type="scientific">Nocardioides humilatus</name>
    <dbReference type="NCBI Taxonomy" id="2607660"/>
    <lineage>
        <taxon>Bacteria</taxon>
        <taxon>Bacillati</taxon>
        <taxon>Actinomycetota</taxon>
        <taxon>Actinomycetes</taxon>
        <taxon>Propionibacteriales</taxon>
        <taxon>Nocardioidaceae</taxon>
        <taxon>Nocardioides</taxon>
    </lineage>
</organism>
<proteinExistence type="inferred from homology"/>
<name>A0A5B1LFH4_9ACTN</name>
<reference evidence="3 4" key="2">
    <citation type="submission" date="2019-09" db="EMBL/GenBank/DDBJ databases">
        <authorList>
            <person name="Jin C."/>
        </authorList>
    </citation>
    <scope>NUCLEOTIDE SEQUENCE [LARGE SCALE GENOMIC DNA]</scope>
    <source>
        <strain evidence="3 4">BN130099</strain>
    </source>
</reference>
<reference evidence="3 4" key="1">
    <citation type="submission" date="2019-09" db="EMBL/GenBank/DDBJ databases">
        <title>Nocardioides panacisoli sp. nov., isolated from the soil of a ginseng field.</title>
        <authorList>
            <person name="Cho C."/>
        </authorList>
    </citation>
    <scope>NUCLEOTIDE SEQUENCE [LARGE SCALE GENOMIC DNA]</scope>
    <source>
        <strain evidence="3 4">BN130099</strain>
    </source>
</reference>
<dbReference type="EC" id="4.2.1.45" evidence="3"/>
<comment type="similarity">
    <text evidence="1">Belongs to the NAD(P)-dependent epimerase/dehydratase family.</text>
</comment>
<dbReference type="InterPro" id="IPR013445">
    <property type="entry name" value="CDP_4_6_deHydtase"/>
</dbReference>
<evidence type="ECO:0000313" key="4">
    <source>
        <dbReference type="Proteomes" id="UP000325003"/>
    </source>
</evidence>
<evidence type="ECO:0000259" key="2">
    <source>
        <dbReference type="Pfam" id="PF01370"/>
    </source>
</evidence>
<accession>A0A5B1LFH4</accession>
<comment type="caution">
    <text evidence="3">The sequence shown here is derived from an EMBL/GenBank/DDBJ whole genome shotgun (WGS) entry which is preliminary data.</text>
</comment>
<dbReference type="Proteomes" id="UP000325003">
    <property type="component" value="Unassembled WGS sequence"/>
</dbReference>
<evidence type="ECO:0000256" key="1">
    <source>
        <dbReference type="ARBA" id="ARBA00007637"/>
    </source>
</evidence>
<dbReference type="InterPro" id="IPR001509">
    <property type="entry name" value="Epimerase_deHydtase"/>
</dbReference>
<feature type="domain" description="NAD-dependent epimerase/dehydratase" evidence="2">
    <location>
        <begin position="12"/>
        <end position="246"/>
    </location>
</feature>
<dbReference type="Gene3D" id="3.90.25.10">
    <property type="entry name" value="UDP-galactose 4-epimerase, domain 1"/>
    <property type="match status" value="1"/>
</dbReference>
<dbReference type="RefSeq" id="WP_149728769.1">
    <property type="nucleotide sequence ID" value="NZ_VUJV01000003.1"/>
</dbReference>
<dbReference type="Pfam" id="PF01370">
    <property type="entry name" value="Epimerase"/>
    <property type="match status" value="1"/>
</dbReference>
<protein>
    <submittedName>
        <fullName evidence="3">CDP-glucose 4,6-dehydratase</fullName>
        <ecNumber evidence="3">4.2.1.45</ecNumber>
    </submittedName>
</protein>
<dbReference type="GO" id="GO:0047733">
    <property type="term" value="F:CDP-glucose 4,6-dehydratase activity"/>
    <property type="evidence" value="ECO:0007669"/>
    <property type="project" value="UniProtKB-EC"/>
</dbReference>
<dbReference type="AlphaFoldDB" id="A0A5B1LFH4"/>
<evidence type="ECO:0000313" key="3">
    <source>
        <dbReference type="EMBL" id="KAA1419435.1"/>
    </source>
</evidence>
<sequence length="360" mass="39168">MPSPDFWKGRRVFLTGHTGFKGCWTSLWLEKLGATVSGYSLAPNHEPALFDLLAPFGNAESTYANLTEFDKLRGIIHDFKPSVILHMAAQPLVRVAYADPRETYLSNLMGSVNVLDAAKDLDGLDAVLMVTSDKVYANSDQGVPFAEDDLLGGHDPYSASKACIEIATASYRDSYFEPRGIPLATSRAGNVIGGGDWSVDRLVPDVWRAVNAGKLPELRNPDSTRPWQHVLEPISGYLLFLEALVQRGKAEPKALNFGPLPGAAEVTTGEVADAIAQGLGHEHGWAQAPGVHPPENKLLALDASLAMESLGWSPRLDSPTTLEWTAEWYHDFNTGADPRAITLNQIERYEQHPAATLQAS</sequence>
<dbReference type="InterPro" id="IPR036291">
    <property type="entry name" value="NAD(P)-bd_dom_sf"/>
</dbReference>
<keyword evidence="4" id="KW-1185">Reference proteome</keyword>